<feature type="compositionally biased region" description="Low complexity" evidence="1">
    <location>
        <begin position="507"/>
        <end position="517"/>
    </location>
</feature>
<dbReference type="PANTHER" id="PTHR15887">
    <property type="entry name" value="TRANSMEMBRANE PROTEIN 69"/>
    <property type="match status" value="1"/>
</dbReference>
<evidence type="ECO:0000256" key="2">
    <source>
        <dbReference type="SAM" id="Phobius"/>
    </source>
</evidence>
<dbReference type="GeneID" id="8237097"/>
<keyword evidence="2" id="KW-0812">Transmembrane</keyword>
<dbReference type="CTD" id="8237097"/>
<feature type="compositionally biased region" description="Polar residues" evidence="1">
    <location>
        <begin position="352"/>
        <end position="383"/>
    </location>
</feature>
<feature type="transmembrane region" description="Helical" evidence="2">
    <location>
        <begin position="140"/>
        <end position="159"/>
    </location>
</feature>
<feature type="compositionally biased region" description="Basic and acidic residues" evidence="1">
    <location>
        <begin position="444"/>
        <end position="472"/>
    </location>
</feature>
<reference evidence="3" key="2">
    <citation type="submission" date="2007-04" db="EMBL/GenBank/DDBJ databases">
        <title>The genome of the human body louse.</title>
        <authorList>
            <consortium name="The Human Body Louse Genome Consortium"/>
            <person name="Kirkness E."/>
            <person name="Walenz B."/>
            <person name="Hass B."/>
            <person name="Bruggner R."/>
            <person name="Strausberg R."/>
        </authorList>
    </citation>
    <scope>NUCLEOTIDE SEQUENCE</scope>
    <source>
        <strain evidence="3">USDA</strain>
    </source>
</reference>
<proteinExistence type="predicted"/>
<feature type="transmembrane region" description="Helical" evidence="2">
    <location>
        <begin position="179"/>
        <end position="204"/>
    </location>
</feature>
<feature type="compositionally biased region" description="Basic and acidic residues" evidence="1">
    <location>
        <begin position="393"/>
        <end position="423"/>
    </location>
</feature>
<dbReference type="HOGENOM" id="CLU_527116_0_0_1"/>
<name>E0W3L2_PEDHC</name>
<dbReference type="EMBL" id="DS235882">
    <property type="protein sequence ID" value="EEB20218.1"/>
    <property type="molecule type" value="Genomic_DNA"/>
</dbReference>
<feature type="transmembrane region" description="Helical" evidence="2">
    <location>
        <begin position="224"/>
        <end position="244"/>
    </location>
</feature>
<dbReference type="InterPro" id="IPR021836">
    <property type="entry name" value="DUF3429"/>
</dbReference>
<dbReference type="KEGG" id="phu:Phum_PHUM606420"/>
<protein>
    <submittedName>
        <fullName evidence="3">Arginine/serine-rich-splicing factor, putative</fullName>
    </submittedName>
</protein>
<dbReference type="eggNOG" id="KOG2548">
    <property type="taxonomic scope" value="Eukaryota"/>
</dbReference>
<keyword evidence="2" id="KW-1133">Transmembrane helix</keyword>
<feature type="region of interest" description="Disordered" evidence="1">
    <location>
        <begin position="251"/>
        <end position="517"/>
    </location>
</feature>
<dbReference type="Pfam" id="PF11911">
    <property type="entry name" value="DUF3429"/>
    <property type="match status" value="1"/>
</dbReference>
<gene>
    <name evidence="3" type="ORF">Phum_PHUM606420</name>
</gene>
<evidence type="ECO:0000313" key="3">
    <source>
        <dbReference type="EMBL" id="EEB20218.1"/>
    </source>
</evidence>
<reference evidence="3" key="1">
    <citation type="submission" date="2007-04" db="EMBL/GenBank/DDBJ databases">
        <title>Annotation of Pediculus humanus corporis strain USDA.</title>
        <authorList>
            <person name="Kirkness E."/>
            <person name="Hannick L."/>
            <person name="Hass B."/>
            <person name="Bruggner R."/>
            <person name="Lawson D."/>
            <person name="Bidwell S."/>
            <person name="Joardar V."/>
            <person name="Caler E."/>
            <person name="Walenz B."/>
            <person name="Inman J."/>
            <person name="Schobel S."/>
            <person name="Galinsky K."/>
            <person name="Amedeo P."/>
            <person name="Strausberg R."/>
        </authorList>
    </citation>
    <scope>NUCLEOTIDE SEQUENCE</scope>
    <source>
        <strain evidence="3">USDA</strain>
    </source>
</reference>
<dbReference type="OrthoDB" id="6596598at2759"/>
<feature type="compositionally biased region" description="Basic residues" evidence="1">
    <location>
        <begin position="492"/>
        <end position="506"/>
    </location>
</feature>
<keyword evidence="2" id="KW-0472">Membrane</keyword>
<sequence length="517" mass="57808">MISALLCLAARRNIKSSPKILSSSSGILLPRKLPVPLSTFTFKFYTCDESKSQEGKGSVRSSSQVPQHGPFNPKSFVLNLIESVKKGKLPIEEITGLANKVIAEGQINEYKNAPSTVQTVTFAGLGPMLGIPLLTLLTGHAYYCCVFAHLAYGACILSFQGGCNWMEAITKKDISYEKLCWCVGPPIIGWTSLILPLPLGMFLTSLGFTLSVIHDVLLTQYPPWMKALRVIFTGGTLLSFLLISRRRSWSSRSRSGSSRSRRGRSKSSRSCASSKRRSSSRSNSSKSHSRSRSNSRDKSKNNKKSKSRSLSSSKSPKKKESPPKVVIPRYYGRNRKDSSSSLSLDSSDSESKTNTGQPSCSNSSRSANKKINVNDYHSCSRSAGNARPTSKVIKADKKAEKERLEKAEQERQDREAELRDIAIKIRRRERYLRHRGEDEENDGEKEAMKRRERYLRRLGDDDDKHGKREFGSRSESSGSRRSRSSSPEIVKSRRSRSPRRSGRRSRSSSPKPRLGKR</sequence>
<dbReference type="AlphaFoldDB" id="E0W3L2"/>
<accession>E0W3L2</accession>
<dbReference type="PANTHER" id="PTHR15887:SF1">
    <property type="entry name" value="TRANSMEMBRANE PROTEIN 69"/>
    <property type="match status" value="1"/>
</dbReference>
<organism>
    <name type="scientific">Pediculus humanus subsp. corporis</name>
    <name type="common">Body louse</name>
    <dbReference type="NCBI Taxonomy" id="121224"/>
    <lineage>
        <taxon>Eukaryota</taxon>
        <taxon>Metazoa</taxon>
        <taxon>Ecdysozoa</taxon>
        <taxon>Arthropoda</taxon>
        <taxon>Hexapoda</taxon>
        <taxon>Insecta</taxon>
        <taxon>Pterygota</taxon>
        <taxon>Neoptera</taxon>
        <taxon>Paraneoptera</taxon>
        <taxon>Psocodea</taxon>
        <taxon>Troctomorpha</taxon>
        <taxon>Phthiraptera</taxon>
        <taxon>Anoplura</taxon>
        <taxon>Pediculidae</taxon>
        <taxon>Pediculus</taxon>
    </lineage>
</organism>
<evidence type="ECO:0000256" key="1">
    <source>
        <dbReference type="SAM" id="MobiDB-lite"/>
    </source>
</evidence>
<dbReference type="RefSeq" id="XP_002432956.1">
    <property type="nucleotide sequence ID" value="XM_002432911.1"/>
</dbReference>
<feature type="compositionally biased region" description="Basic residues" evidence="1">
    <location>
        <begin position="424"/>
        <end position="433"/>
    </location>
</feature>